<dbReference type="Pfam" id="PF00702">
    <property type="entry name" value="Hydrolase"/>
    <property type="match status" value="1"/>
</dbReference>
<dbReference type="InterPro" id="IPR023299">
    <property type="entry name" value="ATPase_P-typ_cyto_dom_N"/>
</dbReference>
<dbReference type="GO" id="GO:0055070">
    <property type="term" value="P:copper ion homeostasis"/>
    <property type="evidence" value="ECO:0007669"/>
    <property type="project" value="TreeGrafter"/>
</dbReference>
<dbReference type="Gene3D" id="3.30.70.100">
    <property type="match status" value="4"/>
</dbReference>
<keyword evidence="3" id="KW-0813">Transport</keyword>
<dbReference type="SUPFAM" id="SSF81665">
    <property type="entry name" value="Calcium ATPase, transmembrane domain M"/>
    <property type="match status" value="1"/>
</dbReference>
<dbReference type="Proteomes" id="UP000002497">
    <property type="component" value="Unassembled WGS sequence"/>
</dbReference>
<keyword evidence="19" id="KW-1185">Reference proteome</keyword>
<feature type="region of interest" description="Disordered" evidence="16">
    <location>
        <begin position="157"/>
        <end position="208"/>
    </location>
</feature>
<dbReference type="STRING" id="443226.E9CXJ0"/>
<feature type="domain" description="HMA" evidence="17">
    <location>
        <begin position="30"/>
        <end position="95"/>
    </location>
</feature>
<name>E9CXJ0_COCPS</name>
<dbReference type="EMBL" id="GL636488">
    <property type="protein sequence ID" value="EFW20667.1"/>
    <property type="molecule type" value="Genomic_DNA"/>
</dbReference>
<dbReference type="PANTHER" id="PTHR43520:SF32">
    <property type="entry name" value="COPPER RESISTANCE P-TYPE ATPASE (EUROFUNG)"/>
    <property type="match status" value="1"/>
</dbReference>
<feature type="transmembrane region" description="Helical" evidence="15">
    <location>
        <begin position="767"/>
        <end position="790"/>
    </location>
</feature>
<feature type="transmembrane region" description="Helical" evidence="15">
    <location>
        <begin position="523"/>
        <end position="543"/>
    </location>
</feature>
<dbReference type="InterPro" id="IPR006121">
    <property type="entry name" value="HMA_dom"/>
</dbReference>
<evidence type="ECO:0000256" key="12">
    <source>
        <dbReference type="ARBA" id="ARBA00023008"/>
    </source>
</evidence>
<dbReference type="InterPro" id="IPR027256">
    <property type="entry name" value="P-typ_ATPase_IB"/>
</dbReference>
<dbReference type="Pfam" id="PF00122">
    <property type="entry name" value="E1-E2_ATPase"/>
    <property type="match status" value="1"/>
</dbReference>
<dbReference type="InterPro" id="IPR017969">
    <property type="entry name" value="Heavy-metal-associated_CS"/>
</dbReference>
<evidence type="ECO:0000256" key="9">
    <source>
        <dbReference type="ARBA" id="ARBA00022842"/>
    </source>
</evidence>
<evidence type="ECO:0000256" key="4">
    <source>
        <dbReference type="ARBA" id="ARBA00022692"/>
    </source>
</evidence>
<dbReference type="InterPro" id="IPR023214">
    <property type="entry name" value="HAD_sf"/>
</dbReference>
<evidence type="ECO:0000256" key="7">
    <source>
        <dbReference type="ARBA" id="ARBA00022741"/>
    </source>
</evidence>
<dbReference type="SFLD" id="SFLDF00027">
    <property type="entry name" value="p-type_atpase"/>
    <property type="match status" value="1"/>
</dbReference>
<dbReference type="InterPro" id="IPR036163">
    <property type="entry name" value="HMA_dom_sf"/>
</dbReference>
<dbReference type="InterPro" id="IPR008250">
    <property type="entry name" value="ATPase_P-typ_transduc_dom_A_sf"/>
</dbReference>
<evidence type="ECO:0000256" key="5">
    <source>
        <dbReference type="ARBA" id="ARBA00022723"/>
    </source>
</evidence>
<dbReference type="OrthoDB" id="432719at2759"/>
<dbReference type="OMA" id="QGMKGTF"/>
<keyword evidence="11 15" id="KW-1133">Transmembrane helix</keyword>
<dbReference type="eggNOG" id="KOG0207">
    <property type="taxonomic scope" value="Eukaryota"/>
</dbReference>
<dbReference type="PRINTS" id="PR00119">
    <property type="entry name" value="CATATPASE"/>
</dbReference>
<dbReference type="FunFam" id="3.30.70.100:FF:000001">
    <property type="entry name" value="ATPase copper transporting beta"/>
    <property type="match status" value="2"/>
</dbReference>
<dbReference type="SUPFAM" id="SSF56784">
    <property type="entry name" value="HAD-like"/>
    <property type="match status" value="1"/>
</dbReference>
<dbReference type="PRINTS" id="PR00120">
    <property type="entry name" value="HATPASE"/>
</dbReference>
<dbReference type="GO" id="GO:0043682">
    <property type="term" value="F:P-type divalent copper transporter activity"/>
    <property type="evidence" value="ECO:0007669"/>
    <property type="project" value="TreeGrafter"/>
</dbReference>
<dbReference type="Gene3D" id="3.40.1110.10">
    <property type="entry name" value="Calcium-transporting ATPase, cytoplasmic domain N"/>
    <property type="match status" value="1"/>
</dbReference>
<dbReference type="VEuPathDB" id="FungiDB:CPSG_02510"/>
<dbReference type="GO" id="GO:0005524">
    <property type="term" value="F:ATP binding"/>
    <property type="evidence" value="ECO:0007669"/>
    <property type="project" value="UniProtKB-UniRule"/>
</dbReference>
<gene>
    <name evidence="18" type="ORF">CPSG_02510</name>
</gene>
<dbReference type="InterPro" id="IPR023298">
    <property type="entry name" value="ATPase_P-typ_TM_dom_sf"/>
</dbReference>
<evidence type="ECO:0000256" key="2">
    <source>
        <dbReference type="ARBA" id="ARBA00006024"/>
    </source>
</evidence>
<dbReference type="SUPFAM" id="SSF81653">
    <property type="entry name" value="Calcium ATPase, transduction domain A"/>
    <property type="match status" value="1"/>
</dbReference>
<dbReference type="InterPro" id="IPR006122">
    <property type="entry name" value="HMA_Cu_ion-bd"/>
</dbReference>
<keyword evidence="9" id="KW-0460">Magnesium</keyword>
<dbReference type="NCBIfam" id="TIGR00003">
    <property type="entry name" value="copper ion binding protein"/>
    <property type="match status" value="1"/>
</dbReference>
<keyword evidence="14 15" id="KW-0472">Membrane</keyword>
<dbReference type="VEuPathDB" id="FungiDB:D8B26_002998"/>
<keyword evidence="10" id="KW-1278">Translocase</keyword>
<comment type="similarity">
    <text evidence="2 15">Belongs to the cation transport ATPase (P-type) (TC 3.A.3) family. Type IB subfamily.</text>
</comment>
<dbReference type="Gene3D" id="2.70.150.10">
    <property type="entry name" value="Calcium-transporting ATPase, cytoplasmic transduction domain A"/>
    <property type="match status" value="1"/>
</dbReference>
<dbReference type="NCBIfam" id="TIGR01525">
    <property type="entry name" value="ATPase-IB_hvy"/>
    <property type="match status" value="1"/>
</dbReference>
<evidence type="ECO:0000256" key="6">
    <source>
        <dbReference type="ARBA" id="ARBA00022737"/>
    </source>
</evidence>
<evidence type="ECO:0000256" key="8">
    <source>
        <dbReference type="ARBA" id="ARBA00022840"/>
    </source>
</evidence>
<dbReference type="AlphaFoldDB" id="E9CXJ0"/>
<accession>E9CXJ0</accession>
<dbReference type="SUPFAM" id="SSF81660">
    <property type="entry name" value="Metal cation-transporting ATPase, ATP-binding domain N"/>
    <property type="match status" value="1"/>
</dbReference>
<keyword evidence="13" id="KW-0406">Ion transport</keyword>
<dbReference type="HOGENOM" id="CLU_001771_0_2_1"/>
<feature type="transmembrane region" description="Helical" evidence="15">
    <location>
        <begin position="474"/>
        <end position="498"/>
    </location>
</feature>
<feature type="compositionally biased region" description="Low complexity" evidence="16">
    <location>
        <begin position="179"/>
        <end position="193"/>
    </location>
</feature>
<feature type="domain" description="HMA" evidence="17">
    <location>
        <begin position="294"/>
        <end position="359"/>
    </location>
</feature>
<keyword evidence="12" id="KW-0186">Copper</keyword>
<evidence type="ECO:0000256" key="14">
    <source>
        <dbReference type="ARBA" id="ARBA00023136"/>
    </source>
</evidence>
<dbReference type="InterPro" id="IPR001757">
    <property type="entry name" value="P_typ_ATPase"/>
</dbReference>
<evidence type="ECO:0000256" key="13">
    <source>
        <dbReference type="ARBA" id="ARBA00023065"/>
    </source>
</evidence>
<organism evidence="19">
    <name type="scientific">Coccidioides posadasii (strain RMSCC 757 / Silveira)</name>
    <name type="common">Valley fever fungus</name>
    <dbReference type="NCBI Taxonomy" id="443226"/>
    <lineage>
        <taxon>Eukaryota</taxon>
        <taxon>Fungi</taxon>
        <taxon>Dikarya</taxon>
        <taxon>Ascomycota</taxon>
        <taxon>Pezizomycotina</taxon>
        <taxon>Eurotiomycetes</taxon>
        <taxon>Eurotiomycetidae</taxon>
        <taxon>Onygenales</taxon>
        <taxon>Onygenaceae</taxon>
        <taxon>Coccidioides</taxon>
    </lineage>
</organism>
<feature type="transmembrane region" description="Helical" evidence="15">
    <location>
        <begin position="810"/>
        <end position="838"/>
    </location>
</feature>
<comment type="subcellular location">
    <subcellularLocation>
        <location evidence="1">Endomembrane system</location>
        <topology evidence="1">Multi-pass membrane protein</topology>
    </subcellularLocation>
    <subcellularLocation>
        <location evidence="15">Membrane</location>
    </subcellularLocation>
</comment>
<evidence type="ECO:0000256" key="15">
    <source>
        <dbReference type="RuleBase" id="RU362081"/>
    </source>
</evidence>
<feature type="transmembrane region" description="Helical" evidence="15">
    <location>
        <begin position="603"/>
        <end position="623"/>
    </location>
</feature>
<dbReference type="InterPro" id="IPR044492">
    <property type="entry name" value="P_typ_ATPase_HD_dom"/>
</dbReference>
<evidence type="ECO:0000256" key="10">
    <source>
        <dbReference type="ARBA" id="ARBA00022967"/>
    </source>
</evidence>
<evidence type="ECO:0000313" key="18">
    <source>
        <dbReference type="EMBL" id="EFW20667.1"/>
    </source>
</evidence>
<keyword evidence="6" id="KW-0677">Repeat</keyword>
<dbReference type="InterPro" id="IPR059000">
    <property type="entry name" value="ATPase_P-type_domA"/>
</dbReference>
<feature type="compositionally biased region" description="Basic and acidic residues" evidence="16">
    <location>
        <begin position="157"/>
        <end position="168"/>
    </location>
</feature>
<evidence type="ECO:0000256" key="11">
    <source>
        <dbReference type="ARBA" id="ARBA00022989"/>
    </source>
</evidence>
<dbReference type="PROSITE" id="PS50846">
    <property type="entry name" value="HMA_2"/>
    <property type="match status" value="3"/>
</dbReference>
<dbReference type="InterPro" id="IPR018303">
    <property type="entry name" value="ATPase_P-typ_P_site"/>
</dbReference>
<dbReference type="CDD" id="cd00371">
    <property type="entry name" value="HMA"/>
    <property type="match status" value="4"/>
</dbReference>
<dbReference type="FunFam" id="2.70.150.10:FF:000068">
    <property type="entry name" value="Copper resistance-associated P-type ATPase"/>
    <property type="match status" value="1"/>
</dbReference>
<feature type="domain" description="HMA" evidence="17">
    <location>
        <begin position="213"/>
        <end position="279"/>
    </location>
</feature>
<dbReference type="Gene3D" id="3.40.50.1000">
    <property type="entry name" value="HAD superfamily/HAD-like"/>
    <property type="match status" value="1"/>
</dbReference>
<sequence>MAEKTAATSPPPHFTRPSAPSPSYSRQRLLTTILLVNNIHCASCVTYAKEVVSHLPHIAQVDISILKHEVRISHSTKLLASELVDALTDAAFEVFHATTQNEFGIPIDDIDIDTSSWNTGSWLRPSSRLSVSTMDTRTRERNRRHIANCDACQREQEKYAIPDKDTQQEKTQTPKILMSQGSILSIESSSLSSGKHPSPVPHEPVKSNGEDEYTAQISISGMTCASCSNTITEHIQELDFVKSIVVNLVTHSAALTFRGPRENIDKITERIEDLGYDASAEEVVVLNSRPRDLYVANLSISGMTCGSCVGSITHDIKGLSFVTDAVVDLLSHSGRIEFEGEGNLKQILDAIDDLGYDATVIDCKPIDRTEGAESGPKARTIGIKVDGMFCHHCPGTVMEALGNLEAGKIQVEEQITTQKPIVTITYTPDPPKMTIRNILSAIDASNNAFKASVYHPPSIEDRSRAMQKQEQRRLLLRLLFTFIVAIPTFLIGIVWMAVVPKSNSVRQYLEEPMWAGSASRLEWALLIMTTPVMVYGTDVFHARALKEIRALWRPGSRVPFLRRFYRFGSMNMLISAGTSVAYFASVAVLIINAKSDKHEAGHTSSYFDTVVFLTLFILAGRALEGYSKAKTGDAVSMLGKLRPSEALLVVESPSAEQEGPKSSIQRVPVDLLEINDIVSVPHGASPPADGVVTGTDTYKFDESSLTGESMPVRKVAGDKVYSGSVNVGQPVSIRITDLGSTSMLDQIVAVVREGQAKRAPVERVADVMTGYFVPIITLIAILTFVIWVGLGESGALPPEYLDSSQGGWTFWSLQFAIAVFVVACPCGLALAAPTALFVGGGLAAKRGILVRGGGEAFQEASRLDAIVFDKTGTLTEGGTLKVSDHEVLIDNGELEQVAWAAAKALEESSTHPIARAIVDFCSDRSSVSVTSSSINEIGGQGMKGTFTVPAKEAEDTPVEYEAAIGNQRLLSSLMAADSDTYYLDNLLSKYQSAGRSTAILSIRRVSGPGKFVPAIVFATADPIRAEAVDVIRQLRANNIDIYMCTGDNTVTAHAVASTIGIPSTNVMSNVLPTQKAEYIRKIKNNELSTHTGKSPNKKTIVGFVGDGTNDSPALAAADVSIAMASGSDVAVSSAGFILLNSDLRTILELCTLSRRVFRRVKWNFLWAAVYNVCLIPVAAGVFYPIVSGHKTDSHGRIVNTHWRLDPVWAALAMALSSLSVVMSSLALRLEWRSIKGWAIKILMRRGDERI</sequence>
<evidence type="ECO:0000256" key="1">
    <source>
        <dbReference type="ARBA" id="ARBA00004127"/>
    </source>
</evidence>
<dbReference type="SFLD" id="SFLDG00002">
    <property type="entry name" value="C1.7:_P-type_atpase_like"/>
    <property type="match status" value="1"/>
</dbReference>
<feature type="transmembrane region" description="Helical" evidence="15">
    <location>
        <begin position="1164"/>
        <end position="1186"/>
    </location>
</feature>
<feature type="region of interest" description="Disordered" evidence="16">
    <location>
        <begin position="1"/>
        <end position="23"/>
    </location>
</feature>
<dbReference type="GO" id="GO:0016887">
    <property type="term" value="F:ATP hydrolysis activity"/>
    <property type="evidence" value="ECO:0007669"/>
    <property type="project" value="InterPro"/>
</dbReference>
<evidence type="ECO:0000256" key="16">
    <source>
        <dbReference type="SAM" id="MobiDB-lite"/>
    </source>
</evidence>
<keyword evidence="8 15" id="KW-0067">ATP-binding</keyword>
<protein>
    <submittedName>
        <fullName evidence="18">Heavy metal translocating P-type ATPase</fullName>
    </submittedName>
</protein>
<dbReference type="InterPro" id="IPR036412">
    <property type="entry name" value="HAD-like_sf"/>
</dbReference>
<dbReference type="GO" id="GO:0005507">
    <property type="term" value="F:copper ion binding"/>
    <property type="evidence" value="ECO:0007669"/>
    <property type="project" value="InterPro"/>
</dbReference>
<dbReference type="SUPFAM" id="SSF55008">
    <property type="entry name" value="HMA, heavy metal-associated domain"/>
    <property type="match status" value="4"/>
</dbReference>
<dbReference type="PANTHER" id="PTHR43520">
    <property type="entry name" value="ATP7, ISOFORM B"/>
    <property type="match status" value="1"/>
</dbReference>
<dbReference type="PROSITE" id="PS01047">
    <property type="entry name" value="HMA_1"/>
    <property type="match status" value="2"/>
</dbReference>
<evidence type="ECO:0000313" key="19">
    <source>
        <dbReference type="Proteomes" id="UP000002497"/>
    </source>
</evidence>
<dbReference type="GO" id="GO:0016020">
    <property type="term" value="C:membrane"/>
    <property type="evidence" value="ECO:0007669"/>
    <property type="project" value="UniProtKB-SubCell"/>
</dbReference>
<dbReference type="SFLD" id="SFLDS00003">
    <property type="entry name" value="Haloacid_Dehalogenase"/>
    <property type="match status" value="1"/>
</dbReference>
<feature type="transmembrane region" description="Helical" evidence="15">
    <location>
        <begin position="1206"/>
        <end position="1227"/>
    </location>
</feature>
<dbReference type="Pfam" id="PF00403">
    <property type="entry name" value="HMA"/>
    <property type="match status" value="3"/>
</dbReference>
<keyword evidence="4 15" id="KW-0812">Transmembrane</keyword>
<evidence type="ECO:0000256" key="3">
    <source>
        <dbReference type="ARBA" id="ARBA00022448"/>
    </source>
</evidence>
<reference evidence="19" key="1">
    <citation type="journal article" date="2010" name="Genome Res.">
        <title>Population genomic sequencing of Coccidioides fungi reveals recent hybridization and transposon control.</title>
        <authorList>
            <person name="Neafsey D.E."/>
            <person name="Barker B.M."/>
            <person name="Sharpton T.J."/>
            <person name="Stajich J.E."/>
            <person name="Park D.J."/>
            <person name="Whiston E."/>
            <person name="Hung C.-Y."/>
            <person name="McMahan C."/>
            <person name="White J."/>
            <person name="Sykes S."/>
            <person name="Heiman D."/>
            <person name="Young S."/>
            <person name="Zeng Q."/>
            <person name="Abouelleil A."/>
            <person name="Aftuck L."/>
            <person name="Bessette D."/>
            <person name="Brown A."/>
            <person name="FitzGerald M."/>
            <person name="Lui A."/>
            <person name="Macdonald J.P."/>
            <person name="Priest M."/>
            <person name="Orbach M.J."/>
            <person name="Galgiani J.N."/>
            <person name="Kirkland T.N."/>
            <person name="Cole G.T."/>
            <person name="Birren B.W."/>
            <person name="Henn M.R."/>
            <person name="Taylor J.W."/>
            <person name="Rounsley S.D."/>
        </authorList>
    </citation>
    <scope>NUCLEOTIDE SEQUENCE [LARGE SCALE GENOMIC DNA]</scope>
    <source>
        <strain evidence="19">RMSCC 757 / Silveira</strain>
    </source>
</reference>
<evidence type="ECO:0000259" key="17">
    <source>
        <dbReference type="PROSITE" id="PS50846"/>
    </source>
</evidence>
<feature type="transmembrane region" description="Helical" evidence="15">
    <location>
        <begin position="564"/>
        <end position="591"/>
    </location>
</feature>
<proteinExistence type="inferred from homology"/>
<reference evidence="19" key="2">
    <citation type="submission" date="2010-03" db="EMBL/GenBank/DDBJ databases">
        <title>The genome sequence of Coccidioides posadasii strain Silveira.</title>
        <authorList>
            <consortium name="The Broad Institute Genome Sequencing Center for Infectious Disease"/>
            <person name="Neafsey D."/>
            <person name="Orbach M."/>
            <person name="Henn M.R."/>
            <person name="Cole G.T."/>
            <person name="Galgiani J."/>
            <person name="Gardner M.J."/>
            <person name="Kirkland T.N."/>
            <person name="Taylor J.W."/>
            <person name="Young S.K."/>
            <person name="Zeng Q."/>
            <person name="Koehrsen M."/>
            <person name="Alvarado L."/>
            <person name="Berlin A."/>
            <person name="Borenstein D."/>
            <person name="Chapman S.B."/>
            <person name="Chen Z."/>
            <person name="Engels R."/>
            <person name="Freedman E."/>
            <person name="Gellesch M."/>
            <person name="Goldberg J."/>
            <person name="Griggs A."/>
            <person name="Gujja S."/>
            <person name="Heilman E."/>
            <person name="Heiman D."/>
            <person name="Howarth C."/>
            <person name="Jen D."/>
            <person name="Larson L."/>
            <person name="Mehta T."/>
            <person name="Neiman D."/>
            <person name="Park D."/>
            <person name="Pearson M."/>
            <person name="Richards J."/>
            <person name="Roberts A."/>
            <person name="Saif S."/>
            <person name="Shea T."/>
            <person name="Shenoy N."/>
            <person name="Sisk P."/>
            <person name="Stolte C."/>
            <person name="Sykes S."/>
            <person name="Walk T."/>
            <person name="White J."/>
            <person name="Yandava C."/>
            <person name="Haas B."/>
            <person name="Nusbaum C."/>
            <person name="Birren B."/>
        </authorList>
    </citation>
    <scope>NUCLEOTIDE SEQUENCE [LARGE SCALE GENOMIC DNA]</scope>
    <source>
        <strain evidence="19">RMSCC 757 / Silveira</strain>
    </source>
</reference>
<keyword evidence="5 15" id="KW-0479">Metal-binding</keyword>
<dbReference type="PROSITE" id="PS00154">
    <property type="entry name" value="ATPASE_E1_E2"/>
    <property type="match status" value="1"/>
</dbReference>
<dbReference type="NCBIfam" id="TIGR01494">
    <property type="entry name" value="ATPase_P-type"/>
    <property type="match status" value="2"/>
</dbReference>
<keyword evidence="7 15" id="KW-0547">Nucleotide-binding</keyword>